<feature type="domain" description="Knr4/Smi1-like" evidence="1">
    <location>
        <begin position="70"/>
        <end position="203"/>
    </location>
</feature>
<evidence type="ECO:0000313" key="2">
    <source>
        <dbReference type="EMBL" id="GGM50094.1"/>
    </source>
</evidence>
<comment type="caution">
    <text evidence="2">The sequence shown here is derived from an EMBL/GenBank/DDBJ whole genome shotgun (WGS) entry which is preliminary data.</text>
</comment>
<dbReference type="EMBL" id="BMQG01000009">
    <property type="protein sequence ID" value="GGM50094.1"/>
    <property type="molecule type" value="Genomic_DNA"/>
</dbReference>
<gene>
    <name evidence="2" type="ORF">GCM10008956_27830</name>
</gene>
<proteinExistence type="predicted"/>
<dbReference type="PANTHER" id="PTHR47432">
    <property type="entry name" value="CELL WALL ASSEMBLY REGULATOR SMI1"/>
    <property type="match status" value="1"/>
</dbReference>
<organism evidence="2 3">
    <name type="scientific">Deinococcus arenae</name>
    <dbReference type="NCBI Taxonomy" id="1452751"/>
    <lineage>
        <taxon>Bacteria</taxon>
        <taxon>Thermotogati</taxon>
        <taxon>Deinococcota</taxon>
        <taxon>Deinococci</taxon>
        <taxon>Deinococcales</taxon>
        <taxon>Deinococcaceae</taxon>
        <taxon>Deinococcus</taxon>
    </lineage>
</organism>
<protein>
    <recommendedName>
        <fullName evidence="1">Knr4/Smi1-like domain-containing protein</fullName>
    </recommendedName>
</protein>
<dbReference type="InterPro" id="IPR051873">
    <property type="entry name" value="KNR4/SMI1_regulator"/>
</dbReference>
<name>A0A8H9LC53_9DEIO</name>
<keyword evidence="3" id="KW-1185">Reference proteome</keyword>
<accession>A0A8H9LC53</accession>
<dbReference type="InterPro" id="IPR018958">
    <property type="entry name" value="Knr4/Smi1-like_dom"/>
</dbReference>
<dbReference type="SUPFAM" id="SSF160631">
    <property type="entry name" value="SMI1/KNR4-like"/>
    <property type="match status" value="1"/>
</dbReference>
<dbReference type="InterPro" id="IPR037883">
    <property type="entry name" value="Knr4/Smi1-like_sf"/>
</dbReference>
<dbReference type="RefSeq" id="WP_110832120.1">
    <property type="nucleotide sequence ID" value="NZ_BMQG01000009.1"/>
</dbReference>
<dbReference type="PANTHER" id="PTHR47432:SF1">
    <property type="entry name" value="CELL WALL ASSEMBLY REGULATOR SMI1"/>
    <property type="match status" value="1"/>
</dbReference>
<reference evidence="3" key="1">
    <citation type="journal article" date="2019" name="Int. J. Syst. Evol. Microbiol.">
        <title>The Global Catalogue of Microorganisms (GCM) 10K type strain sequencing project: providing services to taxonomists for standard genome sequencing and annotation.</title>
        <authorList>
            <consortium name="The Broad Institute Genomics Platform"/>
            <consortium name="The Broad Institute Genome Sequencing Center for Infectious Disease"/>
            <person name="Wu L."/>
            <person name="Ma J."/>
        </authorList>
    </citation>
    <scope>NUCLEOTIDE SEQUENCE [LARGE SCALE GENOMIC DNA]</scope>
    <source>
        <strain evidence="3">JCM 31047</strain>
    </source>
</reference>
<evidence type="ECO:0000313" key="3">
    <source>
        <dbReference type="Proteomes" id="UP000600547"/>
    </source>
</evidence>
<dbReference type="Proteomes" id="UP000600547">
    <property type="component" value="Unassembled WGS sequence"/>
</dbReference>
<evidence type="ECO:0000259" key="1">
    <source>
        <dbReference type="SMART" id="SM00860"/>
    </source>
</evidence>
<dbReference type="Gene3D" id="3.40.1580.10">
    <property type="entry name" value="SMI1/KNR4-like"/>
    <property type="match status" value="1"/>
</dbReference>
<dbReference type="SMART" id="SM00860">
    <property type="entry name" value="SMI1_KNR4"/>
    <property type="match status" value="1"/>
</dbReference>
<dbReference type="Pfam" id="PF09346">
    <property type="entry name" value="SMI1_KNR4"/>
    <property type="match status" value="1"/>
</dbReference>
<dbReference type="AlphaFoldDB" id="A0A8H9LC53"/>
<sequence>MWRRLIPVLLIPLCLYGVTAQPFRARPYLEVRHVTPVTLPEPRDLPELLARLDAWVAREVPLHHATLRPGVTDAALDAFEARQGVTLPPALRALYRWHDGGDLFGLEFLSLAHLEFNRVAWAEIAADRLPDLDEGIASHPPGAILLLYATGDWLPFLHDGGGNHVALDLHPGPAGRVGQVITVGPDEDDRYVLAPDLEAFLREYLRRVETGRVTVRRLSGYATETWEVRLQEPGGRAPETYGLLAHLFPGFGAAPERMKTRWH</sequence>